<protein>
    <submittedName>
        <fullName evidence="1">MmcQ/YjbR family DNA-binding protein</fullName>
    </submittedName>
</protein>
<accession>A0A558A0G3</accession>
<dbReference type="Gene3D" id="3.90.1150.30">
    <property type="match status" value="1"/>
</dbReference>
<reference evidence="1 2" key="1">
    <citation type="submission" date="2019-07" db="EMBL/GenBank/DDBJ databases">
        <title>New species of Amycolatopsis and Streptomyces.</title>
        <authorList>
            <person name="Duangmal K."/>
            <person name="Teo W.F.A."/>
            <person name="Lipun K."/>
        </authorList>
    </citation>
    <scope>NUCLEOTIDE SEQUENCE [LARGE SCALE GENOMIC DNA]</scope>
    <source>
        <strain evidence="1 2">JCM 30562</strain>
    </source>
</reference>
<dbReference type="InterPro" id="IPR038056">
    <property type="entry name" value="YjbR-like_sf"/>
</dbReference>
<dbReference type="InterPro" id="IPR058532">
    <property type="entry name" value="YjbR/MT2646/Rv2570-like"/>
</dbReference>
<dbReference type="AlphaFoldDB" id="A0A558A0G3"/>
<keyword evidence="2" id="KW-1185">Reference proteome</keyword>
<organism evidence="1 2">
    <name type="scientific">Amycolatopsis acidiphila</name>
    <dbReference type="NCBI Taxonomy" id="715473"/>
    <lineage>
        <taxon>Bacteria</taxon>
        <taxon>Bacillati</taxon>
        <taxon>Actinomycetota</taxon>
        <taxon>Actinomycetes</taxon>
        <taxon>Pseudonocardiales</taxon>
        <taxon>Pseudonocardiaceae</taxon>
        <taxon>Amycolatopsis</taxon>
    </lineage>
</organism>
<evidence type="ECO:0000313" key="1">
    <source>
        <dbReference type="EMBL" id="TVT17753.1"/>
    </source>
</evidence>
<sequence length="132" mass="14662">MGGRSPGSRLYREAMTTTDDIRRWASALPEVEETSHFRFRVPAFKVRGRAFAGMGKDETTAVFRVSEHDATEAAANDPATYEAVRRQDARRSFLGLQVVLRNVDAERVQSLVEAAWREQAPKSLVANQGGPV</sequence>
<gene>
    <name evidence="1" type="ORF">FNH06_30375</name>
</gene>
<comment type="caution">
    <text evidence="1">The sequence shown here is derived from an EMBL/GenBank/DDBJ whole genome shotgun (WGS) entry which is preliminary data.</text>
</comment>
<proteinExistence type="predicted"/>
<dbReference type="Pfam" id="PF04237">
    <property type="entry name" value="YjbR"/>
    <property type="match status" value="1"/>
</dbReference>
<name>A0A558A0G3_9PSEU</name>
<dbReference type="Proteomes" id="UP000318578">
    <property type="component" value="Unassembled WGS sequence"/>
</dbReference>
<evidence type="ECO:0000313" key="2">
    <source>
        <dbReference type="Proteomes" id="UP000318578"/>
    </source>
</evidence>
<dbReference type="EMBL" id="VJZA01000073">
    <property type="protein sequence ID" value="TVT17753.1"/>
    <property type="molecule type" value="Genomic_DNA"/>
</dbReference>
<dbReference type="GO" id="GO:0003677">
    <property type="term" value="F:DNA binding"/>
    <property type="evidence" value="ECO:0007669"/>
    <property type="project" value="UniProtKB-KW"/>
</dbReference>
<dbReference type="SUPFAM" id="SSF142906">
    <property type="entry name" value="YjbR-like"/>
    <property type="match status" value="1"/>
</dbReference>
<keyword evidence="1" id="KW-0238">DNA-binding</keyword>
<dbReference type="OrthoDB" id="954305at2"/>